<sequence>MTLGMFFGFGVAAVLAMCTSAISVTLDRILRLTRKSLVS</sequence>
<protein>
    <submittedName>
        <fullName evidence="2">Uncharacterized protein</fullName>
    </submittedName>
</protein>
<keyword evidence="1" id="KW-0472">Membrane</keyword>
<dbReference type="Proteomes" id="UP000008084">
    <property type="component" value="Chromosome"/>
</dbReference>
<dbReference type="HOGENOM" id="CLU_3319585_0_0_6"/>
<organism evidence="2 3">
    <name type="scientific">Yersinia enterocolitica subsp. palearctica serotype O:3 (strain DSM 13030 / CIP 106945 / Y11)</name>
    <dbReference type="NCBI Taxonomy" id="930944"/>
    <lineage>
        <taxon>Bacteria</taxon>
        <taxon>Pseudomonadati</taxon>
        <taxon>Pseudomonadota</taxon>
        <taxon>Gammaproteobacteria</taxon>
        <taxon>Enterobacterales</taxon>
        <taxon>Yersiniaceae</taxon>
        <taxon>Yersinia</taxon>
    </lineage>
</organism>
<feature type="transmembrane region" description="Helical" evidence="1">
    <location>
        <begin position="6"/>
        <end position="26"/>
    </location>
</feature>
<keyword evidence="1" id="KW-0812">Transmembrane</keyword>
<name>A0A0H3P0K6_YERE1</name>
<accession>A0A0H3P0K6</accession>
<dbReference type="KEGG" id="yey:Y11_39491"/>
<proteinExistence type="predicted"/>
<dbReference type="EMBL" id="FR729477">
    <property type="protein sequence ID" value="CBY28581.1"/>
    <property type="molecule type" value="Genomic_DNA"/>
</dbReference>
<evidence type="ECO:0000313" key="2">
    <source>
        <dbReference type="EMBL" id="CBY28581.1"/>
    </source>
</evidence>
<gene>
    <name evidence="2" type="ordered locus">Y11_39491</name>
</gene>
<dbReference type="AlphaFoldDB" id="A0A0H3P0K6"/>
<dbReference type="PATRIC" id="fig|930944.6.peg.3928"/>
<keyword evidence="1" id="KW-1133">Transmembrane helix</keyword>
<reference evidence="2 3" key="1">
    <citation type="journal article" date="2011" name="J. Bacteriol.">
        <title>Complete genome sequence of Yersinia enterocolitica subsp. palearctica serogroup O:3.</title>
        <authorList>
            <person name="Batzilla J."/>
            <person name="Hoper D."/>
            <person name="Antonenka U."/>
            <person name="Heesemann J."/>
            <person name="Rakin A."/>
        </authorList>
    </citation>
    <scope>NUCLEOTIDE SEQUENCE [LARGE SCALE GENOMIC DNA]</scope>
    <source>
        <strain evidence="3">DSM 13030 / CIP 106945 / Y11</strain>
    </source>
</reference>
<evidence type="ECO:0000256" key="1">
    <source>
        <dbReference type="SAM" id="Phobius"/>
    </source>
</evidence>
<evidence type="ECO:0000313" key="3">
    <source>
        <dbReference type="Proteomes" id="UP000008084"/>
    </source>
</evidence>